<accession>A0A1S2PHY2</accession>
<reference evidence="2 3" key="1">
    <citation type="submission" date="2016-10" db="EMBL/GenBank/DDBJ databases">
        <title>Genome sequence of Streptomyces sp. MUSC 1.</title>
        <authorList>
            <person name="Lee L.-H."/>
            <person name="Ser H.-L."/>
            <person name="Law J.W.-F."/>
        </authorList>
    </citation>
    <scope>NUCLEOTIDE SEQUENCE [LARGE SCALE GENOMIC DNA]</scope>
    <source>
        <strain evidence="2 3">MUSC 1</strain>
    </source>
</reference>
<feature type="transmembrane region" description="Helical" evidence="1">
    <location>
        <begin position="42"/>
        <end position="62"/>
    </location>
</feature>
<dbReference type="OrthoDB" id="4309428at2"/>
<keyword evidence="1" id="KW-0812">Transmembrane</keyword>
<keyword evidence="1" id="KW-1133">Transmembrane helix</keyword>
<sequence>MSAPSTPRPSDSPAGALGPLSLVLGAVAAASAWPTLTFLLFPWPLLAGGLAVTFGGMGIHYAGRGHGGLWTSVTGTVLGAVGLAAFVLFFVTLY</sequence>
<protein>
    <submittedName>
        <fullName evidence="2">Uncharacterized protein</fullName>
    </submittedName>
</protein>
<keyword evidence="1" id="KW-0472">Membrane</keyword>
<dbReference type="AlphaFoldDB" id="A0A1S2PHY2"/>
<proteinExistence type="predicted"/>
<dbReference type="EMBL" id="MLYO01000076">
    <property type="protein sequence ID" value="OIJ93166.1"/>
    <property type="molecule type" value="Genomic_DNA"/>
</dbReference>
<comment type="caution">
    <text evidence="2">The sequence shown here is derived from an EMBL/GenBank/DDBJ whole genome shotgun (WGS) entry which is preliminary data.</text>
</comment>
<keyword evidence="3" id="KW-1185">Reference proteome</keyword>
<dbReference type="RefSeq" id="WP_071385564.1">
    <property type="nucleotide sequence ID" value="NZ_MLYO01000076.1"/>
</dbReference>
<gene>
    <name evidence="2" type="ORF">BIV23_37510</name>
</gene>
<dbReference type="Proteomes" id="UP000179642">
    <property type="component" value="Unassembled WGS sequence"/>
</dbReference>
<name>A0A1S2PHY2_9ACTN</name>
<evidence type="ECO:0000313" key="3">
    <source>
        <dbReference type="Proteomes" id="UP000179642"/>
    </source>
</evidence>
<evidence type="ECO:0000256" key="1">
    <source>
        <dbReference type="SAM" id="Phobius"/>
    </source>
</evidence>
<feature type="transmembrane region" description="Helical" evidence="1">
    <location>
        <begin position="69"/>
        <end position="91"/>
    </location>
</feature>
<evidence type="ECO:0000313" key="2">
    <source>
        <dbReference type="EMBL" id="OIJ93166.1"/>
    </source>
</evidence>
<organism evidence="2 3">
    <name type="scientific">Streptomyces monashensis</name>
    <dbReference type="NCBI Taxonomy" id="1678012"/>
    <lineage>
        <taxon>Bacteria</taxon>
        <taxon>Bacillati</taxon>
        <taxon>Actinomycetota</taxon>
        <taxon>Actinomycetes</taxon>
        <taxon>Kitasatosporales</taxon>
        <taxon>Streptomycetaceae</taxon>
        <taxon>Streptomyces</taxon>
    </lineage>
</organism>